<protein>
    <submittedName>
        <fullName evidence="3">Integrase catalytic subunit</fullName>
    </submittedName>
</protein>
<proteinExistence type="predicted"/>
<dbReference type="SUPFAM" id="SSF53098">
    <property type="entry name" value="Ribonuclease H-like"/>
    <property type="match status" value="1"/>
</dbReference>
<dbReference type="InterPro" id="IPR053392">
    <property type="entry name" value="Transposase_IS30-like"/>
</dbReference>
<dbReference type="AlphaFoldDB" id="V6SFM2"/>
<dbReference type="InterPro" id="IPR036397">
    <property type="entry name" value="RNaseH_sf"/>
</dbReference>
<dbReference type="OrthoDB" id="9803231at2"/>
<reference evidence="3 4" key="1">
    <citation type="submission" date="2013-08" db="EMBL/GenBank/DDBJ databases">
        <title>Flavobacterium limnosediminis JC2902 genome sequencing.</title>
        <authorList>
            <person name="Lee K."/>
            <person name="Yi H."/>
            <person name="Park S."/>
            <person name="Chun J."/>
        </authorList>
    </citation>
    <scope>NUCLEOTIDE SEQUENCE [LARGE SCALE GENOMIC DNA]</scope>
    <source>
        <strain evidence="3 4">JC2902</strain>
    </source>
</reference>
<sequence>MGKKYKRLSFEERVKIETFLIEKRSKSYIAKQLNRSTSTITKEINIWVRKPTDIYKAAIAHFCALETNKTKRAEDKINEHPRLKIFIYRSLLKGTSPELISGQLKLLYPNDPVMSISYESIYKHIYKHRQSSLGKKLIKLLPYHHHTRRAKRKFAKNRVRIKDQVSIKDRPKHIEDRLEAGHLEADLMIGVGQKSAIGTIVDRKTRHLIIVKIENRKSETVTQQFAKYLNMQPKYLRKTMTYDNGMEMANHKWLSENTGMDIYFAHPYSSWERGTNENTNGLIRRFLPKGTDFNNVTFEELKRIENNLNNRPRKVLGFKTPNQIRKEEIDKMSRGNGLVSEITFGSLKSLKSYSENKHII</sequence>
<dbReference type="PANTHER" id="PTHR10948:SF23">
    <property type="entry name" value="TRANSPOSASE INSI FOR INSERTION SEQUENCE ELEMENT IS30A-RELATED"/>
    <property type="match status" value="1"/>
</dbReference>
<accession>V6SFM2</accession>
<dbReference type="PANTHER" id="PTHR10948">
    <property type="entry name" value="TRANSPOSASE"/>
    <property type="match status" value="1"/>
</dbReference>
<dbReference type="InterPro" id="IPR025246">
    <property type="entry name" value="IS30-like_HTH"/>
</dbReference>
<evidence type="ECO:0000313" key="3">
    <source>
        <dbReference type="EMBL" id="ESU25067.1"/>
    </source>
</evidence>
<evidence type="ECO:0000259" key="2">
    <source>
        <dbReference type="PROSITE" id="PS50994"/>
    </source>
</evidence>
<dbReference type="EMBL" id="AVGG01000036">
    <property type="protein sequence ID" value="ESU25067.1"/>
    <property type="molecule type" value="Genomic_DNA"/>
</dbReference>
<dbReference type="GO" id="GO:0003676">
    <property type="term" value="F:nucleic acid binding"/>
    <property type="evidence" value="ECO:0007669"/>
    <property type="project" value="InterPro"/>
</dbReference>
<name>V6SFM2_9FLAO</name>
<feature type="domain" description="Integrase catalytic" evidence="2">
    <location>
        <begin position="167"/>
        <end position="329"/>
    </location>
</feature>
<dbReference type="Proteomes" id="UP000018004">
    <property type="component" value="Unassembled WGS sequence"/>
</dbReference>
<evidence type="ECO:0000256" key="1">
    <source>
        <dbReference type="ARBA" id="ARBA00023172"/>
    </source>
</evidence>
<comment type="caution">
    <text evidence="3">The sequence shown here is derived from an EMBL/GenBank/DDBJ whole genome shotgun (WGS) entry which is preliminary data.</text>
</comment>
<dbReference type="Pfam" id="PF13936">
    <property type="entry name" value="HTH_38"/>
    <property type="match status" value="1"/>
</dbReference>
<dbReference type="GO" id="GO:0032196">
    <property type="term" value="P:transposition"/>
    <property type="evidence" value="ECO:0007669"/>
    <property type="project" value="TreeGrafter"/>
</dbReference>
<dbReference type="InterPro" id="IPR051917">
    <property type="entry name" value="Transposase-Integrase"/>
</dbReference>
<dbReference type="RefSeq" id="WP_023580708.1">
    <property type="nucleotide sequence ID" value="NZ_AVGG01000036.1"/>
</dbReference>
<dbReference type="PROSITE" id="PS50994">
    <property type="entry name" value="INTEGRASE"/>
    <property type="match status" value="1"/>
</dbReference>
<dbReference type="GO" id="GO:0006310">
    <property type="term" value="P:DNA recombination"/>
    <property type="evidence" value="ECO:0007669"/>
    <property type="project" value="UniProtKB-KW"/>
</dbReference>
<keyword evidence="1" id="KW-0233">DNA recombination</keyword>
<dbReference type="GO" id="GO:0015074">
    <property type="term" value="P:DNA integration"/>
    <property type="evidence" value="ECO:0007669"/>
    <property type="project" value="InterPro"/>
</dbReference>
<dbReference type="InterPro" id="IPR001584">
    <property type="entry name" value="Integrase_cat-core"/>
</dbReference>
<gene>
    <name evidence="3" type="ORF">FLJC2902T_31800</name>
</gene>
<organism evidence="3 4">
    <name type="scientific">Flavobacterium limnosediminis JC2902</name>
    <dbReference type="NCBI Taxonomy" id="1341181"/>
    <lineage>
        <taxon>Bacteria</taxon>
        <taxon>Pseudomonadati</taxon>
        <taxon>Bacteroidota</taxon>
        <taxon>Flavobacteriia</taxon>
        <taxon>Flavobacteriales</taxon>
        <taxon>Flavobacteriaceae</taxon>
        <taxon>Flavobacterium</taxon>
    </lineage>
</organism>
<keyword evidence="4" id="KW-1185">Reference proteome</keyword>
<dbReference type="Gene3D" id="3.30.420.10">
    <property type="entry name" value="Ribonuclease H-like superfamily/Ribonuclease H"/>
    <property type="match status" value="1"/>
</dbReference>
<dbReference type="InterPro" id="IPR012337">
    <property type="entry name" value="RNaseH-like_sf"/>
</dbReference>
<dbReference type="NCBIfam" id="NF033563">
    <property type="entry name" value="transpos_IS30"/>
    <property type="match status" value="1"/>
</dbReference>
<dbReference type="eggNOG" id="COG2826">
    <property type="taxonomic scope" value="Bacteria"/>
</dbReference>
<dbReference type="STRING" id="1341181.FLJC2902T_31800"/>
<dbReference type="GO" id="GO:0005829">
    <property type="term" value="C:cytosol"/>
    <property type="evidence" value="ECO:0007669"/>
    <property type="project" value="TreeGrafter"/>
</dbReference>
<evidence type="ECO:0000313" key="4">
    <source>
        <dbReference type="Proteomes" id="UP000018004"/>
    </source>
</evidence>
<dbReference type="PATRIC" id="fig|1341181.4.peg.3122"/>
<dbReference type="GO" id="GO:0004803">
    <property type="term" value="F:transposase activity"/>
    <property type="evidence" value="ECO:0007669"/>
    <property type="project" value="TreeGrafter"/>
</dbReference>